<dbReference type="GO" id="GO:0005737">
    <property type="term" value="C:cytoplasm"/>
    <property type="evidence" value="ECO:0007669"/>
    <property type="project" value="UniProtKB-SubCell"/>
</dbReference>
<dbReference type="Gene3D" id="1.10.10.10">
    <property type="entry name" value="Winged helix-like DNA-binding domain superfamily/Winged helix DNA-binding domain"/>
    <property type="match status" value="1"/>
</dbReference>
<reference evidence="7" key="1">
    <citation type="submission" date="2019-07" db="EMBL/GenBank/DDBJ databases">
        <title>Arthrobacter KR32 sp. nov., isolated from mountain cheese made of cows milk.</title>
        <authorList>
            <person name="Flegler A."/>
        </authorList>
    </citation>
    <scope>NUCLEOTIDE SEQUENCE [LARGE SCALE GENOMIC DNA]</scope>
    <source>
        <strain evidence="7">KR32</strain>
    </source>
</reference>
<dbReference type="SMART" id="SM00347">
    <property type="entry name" value="HTH_MARR"/>
    <property type="match status" value="1"/>
</dbReference>
<evidence type="ECO:0000256" key="3">
    <source>
        <dbReference type="ARBA" id="ARBA00023125"/>
    </source>
</evidence>
<dbReference type="SUPFAM" id="SSF46785">
    <property type="entry name" value="Winged helix' DNA-binding domain"/>
    <property type="match status" value="1"/>
</dbReference>
<accession>A0A7X1NN14</accession>
<comment type="subcellular location">
    <subcellularLocation>
        <location evidence="1">Cytoplasm</location>
    </subcellularLocation>
</comment>
<name>A0A7X1NN14_9MICC</name>
<organism evidence="6 7">
    <name type="scientific">Arthrobacter bussei</name>
    <dbReference type="NCBI Taxonomy" id="2594179"/>
    <lineage>
        <taxon>Bacteria</taxon>
        <taxon>Bacillati</taxon>
        <taxon>Actinomycetota</taxon>
        <taxon>Actinomycetes</taxon>
        <taxon>Micrococcales</taxon>
        <taxon>Micrococcaceae</taxon>
        <taxon>Arthrobacter</taxon>
    </lineage>
</organism>
<dbReference type="Proteomes" id="UP000326464">
    <property type="component" value="Unassembled WGS sequence"/>
</dbReference>
<keyword evidence="2" id="KW-0805">Transcription regulation</keyword>
<comment type="caution">
    <text evidence="6">The sequence shown here is derived from an EMBL/GenBank/DDBJ whole genome shotgun (WGS) entry which is preliminary data.</text>
</comment>
<dbReference type="GO" id="GO:0003700">
    <property type="term" value="F:DNA-binding transcription factor activity"/>
    <property type="evidence" value="ECO:0007669"/>
    <property type="project" value="InterPro"/>
</dbReference>
<dbReference type="InterPro" id="IPR000835">
    <property type="entry name" value="HTH_MarR-typ"/>
</dbReference>
<evidence type="ECO:0000313" key="6">
    <source>
        <dbReference type="EMBL" id="MPY09737.1"/>
    </source>
</evidence>
<evidence type="ECO:0000256" key="1">
    <source>
        <dbReference type="ARBA" id="ARBA00004496"/>
    </source>
</evidence>
<dbReference type="InterPro" id="IPR023187">
    <property type="entry name" value="Tscrpt_reg_MarR-type_CS"/>
</dbReference>
<dbReference type="InterPro" id="IPR039422">
    <property type="entry name" value="MarR/SlyA-like"/>
</dbReference>
<keyword evidence="3" id="KW-0238">DNA-binding</keyword>
<dbReference type="GO" id="GO:0003677">
    <property type="term" value="F:DNA binding"/>
    <property type="evidence" value="ECO:0007669"/>
    <property type="project" value="UniProtKB-KW"/>
</dbReference>
<dbReference type="EMBL" id="VJXX01000001">
    <property type="protein sequence ID" value="MPY09737.1"/>
    <property type="molecule type" value="Genomic_DNA"/>
</dbReference>
<evidence type="ECO:0000256" key="4">
    <source>
        <dbReference type="ARBA" id="ARBA00023163"/>
    </source>
</evidence>
<dbReference type="PRINTS" id="PR00598">
    <property type="entry name" value="HTHMARR"/>
</dbReference>
<keyword evidence="7" id="KW-1185">Reference proteome</keyword>
<evidence type="ECO:0000256" key="2">
    <source>
        <dbReference type="ARBA" id="ARBA00023015"/>
    </source>
</evidence>
<dbReference type="PANTHER" id="PTHR33164:SF5">
    <property type="entry name" value="ORGANIC HYDROPEROXIDE RESISTANCE TRANSCRIPTIONAL REGULATOR"/>
    <property type="match status" value="1"/>
</dbReference>
<dbReference type="OrthoDB" id="8635520at2"/>
<dbReference type="InterPro" id="IPR036390">
    <property type="entry name" value="WH_DNA-bd_sf"/>
</dbReference>
<evidence type="ECO:0000259" key="5">
    <source>
        <dbReference type="PROSITE" id="PS50995"/>
    </source>
</evidence>
<keyword evidence="4" id="KW-0804">Transcription</keyword>
<gene>
    <name evidence="6" type="ORF">FNH21_03205</name>
</gene>
<dbReference type="PROSITE" id="PS50995">
    <property type="entry name" value="HTH_MARR_2"/>
    <property type="match status" value="1"/>
</dbReference>
<sequence>MGHGQRALAASFLGGLGLFPGQELLLMQLWEEDGLSQKALGTPQGLDHSTVAKSVRRLEAGGLVSRSRSPRDGRVTLVHLTEAGRALRGPVTAAWAELQAAVAAELTGAEQIDFQRLARKILVGIDRASAGRDLQSP</sequence>
<dbReference type="PROSITE" id="PS01117">
    <property type="entry name" value="HTH_MARR_1"/>
    <property type="match status" value="1"/>
</dbReference>
<dbReference type="PANTHER" id="PTHR33164">
    <property type="entry name" value="TRANSCRIPTIONAL REGULATOR, MARR FAMILY"/>
    <property type="match status" value="1"/>
</dbReference>
<dbReference type="InterPro" id="IPR036388">
    <property type="entry name" value="WH-like_DNA-bd_sf"/>
</dbReference>
<protein>
    <submittedName>
        <fullName evidence="6">MarR family transcriptional regulator</fullName>
    </submittedName>
</protein>
<dbReference type="GO" id="GO:0006950">
    <property type="term" value="P:response to stress"/>
    <property type="evidence" value="ECO:0007669"/>
    <property type="project" value="TreeGrafter"/>
</dbReference>
<feature type="domain" description="HTH marR-type" evidence="5">
    <location>
        <begin position="1"/>
        <end position="123"/>
    </location>
</feature>
<dbReference type="Pfam" id="PF01047">
    <property type="entry name" value="MarR"/>
    <property type="match status" value="1"/>
</dbReference>
<proteinExistence type="predicted"/>
<evidence type="ECO:0000313" key="7">
    <source>
        <dbReference type="Proteomes" id="UP000326464"/>
    </source>
</evidence>
<dbReference type="AlphaFoldDB" id="A0A7X1NN14"/>